<dbReference type="Proteomes" id="UP000028933">
    <property type="component" value="Chromosome"/>
</dbReference>
<dbReference type="SUPFAM" id="SSF51306">
    <property type="entry name" value="LexA/Signal peptidase"/>
    <property type="match status" value="1"/>
</dbReference>
<gene>
    <name evidence="6" type="ORF">BD94_1453</name>
</gene>
<dbReference type="EMBL" id="CP007547">
    <property type="protein sequence ID" value="AIL45228.1"/>
    <property type="molecule type" value="Genomic_DNA"/>
</dbReference>
<evidence type="ECO:0000313" key="7">
    <source>
        <dbReference type="Proteomes" id="UP000028933"/>
    </source>
</evidence>
<dbReference type="GO" id="GO:0006465">
    <property type="term" value="P:signal peptide processing"/>
    <property type="evidence" value="ECO:0007669"/>
    <property type="project" value="InterPro"/>
</dbReference>
<dbReference type="NCBIfam" id="TIGR02227">
    <property type="entry name" value="sigpep_I_bact"/>
    <property type="match status" value="1"/>
</dbReference>
<dbReference type="PANTHER" id="PTHR43390">
    <property type="entry name" value="SIGNAL PEPTIDASE I"/>
    <property type="match status" value="1"/>
</dbReference>
<comment type="similarity">
    <text evidence="1 4">Belongs to the peptidase S26 family.</text>
</comment>
<evidence type="ECO:0000256" key="4">
    <source>
        <dbReference type="RuleBase" id="RU362042"/>
    </source>
</evidence>
<evidence type="ECO:0000256" key="2">
    <source>
        <dbReference type="ARBA" id="ARBA00019232"/>
    </source>
</evidence>
<keyword evidence="4" id="KW-0378">Hydrolase</keyword>
<dbReference type="Gene3D" id="2.10.109.10">
    <property type="entry name" value="Umud Fragment, subunit A"/>
    <property type="match status" value="1"/>
</dbReference>
<feature type="domain" description="Peptidase S26" evidence="5">
    <location>
        <begin position="8"/>
        <end position="216"/>
    </location>
</feature>
<dbReference type="GO" id="GO:0004252">
    <property type="term" value="F:serine-type endopeptidase activity"/>
    <property type="evidence" value="ECO:0007669"/>
    <property type="project" value="InterPro"/>
</dbReference>
<sequence length="218" mass="25573">MWTMKKKIAYFILFLFILMVLRLFFIEVYTINQNSMKNTYKNGDRVLILKNLYTLKQNDIVIFRRNKENLIKRCIGLPGDSIKIINGKIYLNNKFISPPSNAILTYSSDIDIFTKADIYYNYGRNWTPYNMGTYKIPQKGMKIILTPEIVSLYQNLINSEVNNNFNATNNKKWKNNKYYTFQNDYYFLVGDNRAGSIDSRIFGPISILDLKGKVIISL</sequence>
<dbReference type="RefSeq" id="WP_080666747.1">
    <property type="nucleotide sequence ID" value="NZ_CP007547.1"/>
</dbReference>
<dbReference type="EC" id="3.4.21.89" evidence="4"/>
<dbReference type="GO" id="GO:0009003">
    <property type="term" value="F:signal peptidase activity"/>
    <property type="evidence" value="ECO:0007669"/>
    <property type="project" value="UniProtKB-EC"/>
</dbReference>
<protein>
    <recommendedName>
        <fullName evidence="2 4">Signal peptidase I</fullName>
        <ecNumber evidence="4">3.4.21.89</ecNumber>
    </recommendedName>
</protein>
<feature type="active site" evidence="3">
    <location>
        <position position="35"/>
    </location>
</feature>
<dbReference type="GO" id="GO:0016020">
    <property type="term" value="C:membrane"/>
    <property type="evidence" value="ECO:0007669"/>
    <property type="project" value="UniProtKB-SubCell"/>
</dbReference>
<evidence type="ECO:0000313" key="6">
    <source>
        <dbReference type="EMBL" id="AIL45228.1"/>
    </source>
</evidence>
<keyword evidence="4" id="KW-0645">Protease</keyword>
<organism evidence="6 7">
    <name type="scientific">Elizabethkingia anophelis NUHP1</name>
    <dbReference type="NCBI Taxonomy" id="1338011"/>
    <lineage>
        <taxon>Bacteria</taxon>
        <taxon>Pseudomonadati</taxon>
        <taxon>Bacteroidota</taxon>
        <taxon>Flavobacteriia</taxon>
        <taxon>Flavobacteriales</taxon>
        <taxon>Weeksellaceae</taxon>
        <taxon>Elizabethkingia</taxon>
    </lineage>
</organism>
<dbReference type="InterPro" id="IPR036286">
    <property type="entry name" value="LexA/Signal_pep-like_sf"/>
</dbReference>
<comment type="subcellular location">
    <subcellularLocation>
        <location evidence="4">Membrane</location>
        <topology evidence="4">Single-pass type II membrane protein</topology>
    </subcellularLocation>
</comment>
<dbReference type="Pfam" id="PF10502">
    <property type="entry name" value="Peptidase_S26"/>
    <property type="match status" value="1"/>
</dbReference>
<dbReference type="HOGENOM" id="CLU_1265284_0_0_10"/>
<dbReference type="InterPro" id="IPR019533">
    <property type="entry name" value="Peptidase_S26"/>
</dbReference>
<dbReference type="AlphaFoldDB" id="A0A077EF82"/>
<accession>A0A077EF82</accession>
<reference evidence="6" key="2">
    <citation type="journal article" date="2015" name="Genome Biol. Evol.">
        <title>Complete Genome Sequence and Transcriptomic Analysis of the Novel Pathogen Elizabethkingia anophelis in Response to Oxidative Stress.</title>
        <authorList>
            <person name="Li Y."/>
            <person name="Liu Y."/>
            <person name="Chew S.C."/>
            <person name="Tay M."/>
            <person name="Salido M.M."/>
            <person name="Teo J."/>
            <person name="Lauro F.M."/>
            <person name="Givskov M."/>
            <person name="Yang L."/>
        </authorList>
    </citation>
    <scope>NUCLEOTIDE SEQUENCE</scope>
    <source>
        <strain evidence="6">NUHP1</strain>
    </source>
</reference>
<dbReference type="CDD" id="cd06530">
    <property type="entry name" value="S26_SPase_I"/>
    <property type="match status" value="1"/>
</dbReference>
<evidence type="ECO:0000256" key="1">
    <source>
        <dbReference type="ARBA" id="ARBA00009370"/>
    </source>
</evidence>
<dbReference type="STRING" id="1338011.BD94_1453"/>
<dbReference type="PANTHER" id="PTHR43390:SF1">
    <property type="entry name" value="CHLOROPLAST PROCESSING PEPTIDASE"/>
    <property type="match status" value="1"/>
</dbReference>
<evidence type="ECO:0000259" key="5">
    <source>
        <dbReference type="Pfam" id="PF10502"/>
    </source>
</evidence>
<dbReference type="KEGG" id="eao:BD94_1453"/>
<name>A0A077EF82_9FLAO</name>
<dbReference type="eggNOG" id="COG0681">
    <property type="taxonomic scope" value="Bacteria"/>
</dbReference>
<dbReference type="InterPro" id="IPR000223">
    <property type="entry name" value="Pept_S26A_signal_pept_1"/>
</dbReference>
<proteinExistence type="inferred from homology"/>
<dbReference type="PRINTS" id="PR00727">
    <property type="entry name" value="LEADERPTASE"/>
</dbReference>
<reference evidence="6" key="1">
    <citation type="journal article" date="2013" name="Lancet">
        <title>First case of E anophelis outbreak in an intensive-care unit.</title>
        <authorList>
            <person name="Teo J."/>
            <person name="Tan S.Y."/>
            <person name="Tay M."/>
            <person name="Ding Y."/>
            <person name="Kjelleberg S."/>
            <person name="Givskov M."/>
            <person name="Lin R.T."/>
            <person name="Yang L."/>
        </authorList>
    </citation>
    <scope>NUCLEOTIDE SEQUENCE [LARGE SCALE GENOMIC DNA]</scope>
    <source>
        <strain evidence="6">NUHP1</strain>
    </source>
</reference>
<dbReference type="CDD" id="cd06462">
    <property type="entry name" value="Peptidase_S24_S26"/>
    <property type="match status" value="1"/>
</dbReference>
<evidence type="ECO:0000256" key="3">
    <source>
        <dbReference type="PIRSR" id="PIRSR600223-1"/>
    </source>
</evidence>
<comment type="catalytic activity">
    <reaction evidence="4">
        <text>Cleavage of hydrophobic, N-terminal signal or leader sequences from secreted and periplasmic proteins.</text>
        <dbReference type="EC" id="3.4.21.89"/>
    </reaction>
</comment>
<feature type="active site" evidence="3">
    <location>
        <position position="72"/>
    </location>
</feature>